<dbReference type="InterPro" id="IPR000847">
    <property type="entry name" value="LysR_HTH_N"/>
</dbReference>
<dbReference type="SUPFAM" id="SSF53850">
    <property type="entry name" value="Periplasmic binding protein-like II"/>
    <property type="match status" value="1"/>
</dbReference>
<evidence type="ECO:0000256" key="3">
    <source>
        <dbReference type="ARBA" id="ARBA00023125"/>
    </source>
</evidence>
<gene>
    <name evidence="6" type="ORF">C882_3478</name>
</gene>
<dbReference type="NCBIfam" id="NF008352">
    <property type="entry name" value="PRK11139.1"/>
    <property type="match status" value="1"/>
</dbReference>
<dbReference type="PATRIC" id="fig|1238182.3.peg.1148"/>
<evidence type="ECO:0000256" key="2">
    <source>
        <dbReference type="ARBA" id="ARBA00023015"/>
    </source>
</evidence>
<dbReference type="InterPro" id="IPR036388">
    <property type="entry name" value="WH-like_DNA-bd_sf"/>
</dbReference>
<dbReference type="FunFam" id="1.10.10.10:FF:000038">
    <property type="entry name" value="Glycine cleavage system transcriptional activator"/>
    <property type="match status" value="1"/>
</dbReference>
<dbReference type="eggNOG" id="COG0583">
    <property type="taxonomic scope" value="Bacteria"/>
</dbReference>
<dbReference type="PRINTS" id="PR00039">
    <property type="entry name" value="HTHLYSR"/>
</dbReference>
<proteinExistence type="inferred from homology"/>
<dbReference type="GO" id="GO:0003700">
    <property type="term" value="F:DNA-binding transcription factor activity"/>
    <property type="evidence" value="ECO:0007669"/>
    <property type="project" value="InterPro"/>
</dbReference>
<sequence length="314" mass="33897">MGRNLPPLNGLRAFEAAARHLSFAKAADELSVTPAAISQQVKGLEDRLGLELFKRVTRGLRLTPAGRILLPGLTEGFDRLAEAVTTVAAPADDGTLAVSALPSFSASWLVPRLPAFSDAHPDVRLTLLATTAVTDFNDGADLAIRHARNAPAGVECEKIISESIFPVCAPSVAEKYRLTRPEDLRDVPLFRTVYPDGTPDDSWELWLKEAGVDGLDWNRVTAASYSESTVAVQAAIAGQGVLMGRSLIAADALSRGLLVAPFDLRLPSPYAYWLVWPRRTARRKAFRAFRAWLRDAVEDCCGRVPASTAPAGPE</sequence>
<dbReference type="Gene3D" id="1.10.10.10">
    <property type="entry name" value="Winged helix-like DNA-binding domain superfamily/Winged helix DNA-binding domain"/>
    <property type="match status" value="1"/>
</dbReference>
<dbReference type="EMBL" id="ANHY01000005">
    <property type="protein sequence ID" value="EKV31728.1"/>
    <property type="molecule type" value="Genomic_DNA"/>
</dbReference>
<feature type="domain" description="HTH lysR-type" evidence="5">
    <location>
        <begin position="6"/>
        <end position="63"/>
    </location>
</feature>
<comment type="caution">
    <text evidence="6">The sequence shown here is derived from an EMBL/GenBank/DDBJ whole genome shotgun (WGS) entry which is preliminary data.</text>
</comment>
<dbReference type="Gene3D" id="3.40.190.10">
    <property type="entry name" value="Periplasmic binding protein-like II"/>
    <property type="match status" value="2"/>
</dbReference>
<dbReference type="InterPro" id="IPR058163">
    <property type="entry name" value="LysR-type_TF_proteobact-type"/>
</dbReference>
<dbReference type="AlphaFoldDB" id="K9HN39"/>
<dbReference type="STRING" id="1238182.C882_3478"/>
<reference evidence="6 7" key="1">
    <citation type="journal article" date="2013" name="Genome Announc.">
        <title>Draft Genome Sequence of an Alphaproteobacterium, Caenispirillum salinarum AK4(T), Isolated from a Solar Saltern.</title>
        <authorList>
            <person name="Khatri I."/>
            <person name="Singh A."/>
            <person name="Korpole S."/>
            <person name="Pinnaka A.K."/>
            <person name="Subramanian S."/>
        </authorList>
    </citation>
    <scope>NUCLEOTIDE SEQUENCE [LARGE SCALE GENOMIC DNA]</scope>
    <source>
        <strain evidence="6 7">AK4</strain>
    </source>
</reference>
<evidence type="ECO:0000256" key="1">
    <source>
        <dbReference type="ARBA" id="ARBA00009437"/>
    </source>
</evidence>
<dbReference type="PROSITE" id="PS50931">
    <property type="entry name" value="HTH_LYSR"/>
    <property type="match status" value="1"/>
</dbReference>
<keyword evidence="3" id="KW-0238">DNA-binding</keyword>
<comment type="similarity">
    <text evidence="1">Belongs to the LysR transcriptional regulatory family.</text>
</comment>
<evidence type="ECO:0000313" key="7">
    <source>
        <dbReference type="Proteomes" id="UP000009881"/>
    </source>
</evidence>
<evidence type="ECO:0000313" key="6">
    <source>
        <dbReference type="EMBL" id="EKV31728.1"/>
    </source>
</evidence>
<dbReference type="CDD" id="cd08432">
    <property type="entry name" value="PBP2_GcdR_TrpI_HvrB_AmpR_like"/>
    <property type="match status" value="1"/>
</dbReference>
<protein>
    <recommendedName>
        <fullName evidence="5">HTH lysR-type domain-containing protein</fullName>
    </recommendedName>
</protein>
<dbReference type="GO" id="GO:0006351">
    <property type="term" value="P:DNA-templated transcription"/>
    <property type="evidence" value="ECO:0007669"/>
    <property type="project" value="TreeGrafter"/>
</dbReference>
<keyword evidence="4" id="KW-0804">Transcription</keyword>
<dbReference type="Pfam" id="PF00126">
    <property type="entry name" value="HTH_1"/>
    <property type="match status" value="1"/>
</dbReference>
<dbReference type="GO" id="GO:0043565">
    <property type="term" value="F:sequence-specific DNA binding"/>
    <property type="evidence" value="ECO:0007669"/>
    <property type="project" value="TreeGrafter"/>
</dbReference>
<dbReference type="PANTHER" id="PTHR30537:SF79">
    <property type="entry name" value="TRANSCRIPTIONAL REGULATOR-RELATED"/>
    <property type="match status" value="1"/>
</dbReference>
<evidence type="ECO:0000259" key="5">
    <source>
        <dbReference type="PROSITE" id="PS50931"/>
    </source>
</evidence>
<organism evidence="6 7">
    <name type="scientific">Caenispirillum salinarum AK4</name>
    <dbReference type="NCBI Taxonomy" id="1238182"/>
    <lineage>
        <taxon>Bacteria</taxon>
        <taxon>Pseudomonadati</taxon>
        <taxon>Pseudomonadota</taxon>
        <taxon>Alphaproteobacteria</taxon>
        <taxon>Rhodospirillales</taxon>
        <taxon>Novispirillaceae</taxon>
        <taxon>Caenispirillum</taxon>
    </lineage>
</organism>
<dbReference type="InterPro" id="IPR005119">
    <property type="entry name" value="LysR_subst-bd"/>
</dbReference>
<dbReference type="SUPFAM" id="SSF46785">
    <property type="entry name" value="Winged helix' DNA-binding domain"/>
    <property type="match status" value="1"/>
</dbReference>
<dbReference type="Pfam" id="PF03466">
    <property type="entry name" value="LysR_substrate"/>
    <property type="match status" value="1"/>
</dbReference>
<accession>K9HN39</accession>
<dbReference type="InterPro" id="IPR036390">
    <property type="entry name" value="WH_DNA-bd_sf"/>
</dbReference>
<name>K9HN39_9PROT</name>
<keyword evidence="2" id="KW-0805">Transcription regulation</keyword>
<evidence type="ECO:0000256" key="4">
    <source>
        <dbReference type="ARBA" id="ARBA00023163"/>
    </source>
</evidence>
<dbReference type="PANTHER" id="PTHR30537">
    <property type="entry name" value="HTH-TYPE TRANSCRIPTIONAL REGULATOR"/>
    <property type="match status" value="1"/>
</dbReference>
<keyword evidence="7" id="KW-1185">Reference proteome</keyword>
<dbReference type="Proteomes" id="UP000009881">
    <property type="component" value="Unassembled WGS sequence"/>
</dbReference>